<dbReference type="GO" id="GO:0005829">
    <property type="term" value="C:cytosol"/>
    <property type="evidence" value="ECO:0007669"/>
    <property type="project" value="TreeGrafter"/>
</dbReference>
<dbReference type="RefSeq" id="WP_184253083.1">
    <property type="nucleotide sequence ID" value="NZ_JACHIO010000003.1"/>
</dbReference>
<evidence type="ECO:0000313" key="8">
    <source>
        <dbReference type="EMBL" id="MBB5062548.1"/>
    </source>
</evidence>
<dbReference type="Pfam" id="PF04321">
    <property type="entry name" value="RmlD_sub_bind"/>
    <property type="match status" value="1"/>
</dbReference>
<dbReference type="InterPro" id="IPR036291">
    <property type="entry name" value="NAD(P)-bd_dom_sf"/>
</dbReference>
<dbReference type="Proteomes" id="UP000584867">
    <property type="component" value="Unassembled WGS sequence"/>
</dbReference>
<comment type="similarity">
    <text evidence="2 6">Belongs to the dTDP-4-dehydrorhamnose reductase family.</text>
</comment>
<proteinExistence type="inferred from homology"/>
<organism evidence="8 9">
    <name type="scientific">Granulicella mallensis</name>
    <dbReference type="NCBI Taxonomy" id="940614"/>
    <lineage>
        <taxon>Bacteria</taxon>
        <taxon>Pseudomonadati</taxon>
        <taxon>Acidobacteriota</taxon>
        <taxon>Terriglobia</taxon>
        <taxon>Terriglobales</taxon>
        <taxon>Acidobacteriaceae</taxon>
        <taxon>Granulicella</taxon>
    </lineage>
</organism>
<feature type="domain" description="RmlD-like substrate binding" evidence="7">
    <location>
        <begin position="6"/>
        <end position="303"/>
    </location>
</feature>
<protein>
    <recommendedName>
        <fullName evidence="4 6">dTDP-4-dehydrorhamnose reductase</fullName>
        <ecNumber evidence="3 6">1.1.1.133</ecNumber>
    </recommendedName>
</protein>
<name>A0A7W7ZMP7_9BACT</name>
<evidence type="ECO:0000256" key="1">
    <source>
        <dbReference type="ARBA" id="ARBA00004781"/>
    </source>
</evidence>
<dbReference type="PANTHER" id="PTHR10491:SF4">
    <property type="entry name" value="METHIONINE ADENOSYLTRANSFERASE 2 SUBUNIT BETA"/>
    <property type="match status" value="1"/>
</dbReference>
<keyword evidence="6 8" id="KW-0560">Oxidoreductase</keyword>
<comment type="pathway">
    <text evidence="1 6">Carbohydrate biosynthesis; dTDP-L-rhamnose biosynthesis.</text>
</comment>
<dbReference type="EC" id="1.1.1.133" evidence="3 6"/>
<comment type="function">
    <text evidence="6">Catalyzes the reduction of dTDP-6-deoxy-L-lyxo-4-hexulose to yield dTDP-L-rhamnose.</text>
</comment>
<dbReference type="GO" id="GO:0008831">
    <property type="term" value="F:dTDP-4-dehydrorhamnose reductase activity"/>
    <property type="evidence" value="ECO:0007669"/>
    <property type="project" value="UniProtKB-EC"/>
</dbReference>
<evidence type="ECO:0000256" key="4">
    <source>
        <dbReference type="ARBA" id="ARBA00017099"/>
    </source>
</evidence>
<dbReference type="EMBL" id="JACHIO010000003">
    <property type="protein sequence ID" value="MBB5062548.1"/>
    <property type="molecule type" value="Genomic_DNA"/>
</dbReference>
<evidence type="ECO:0000256" key="3">
    <source>
        <dbReference type="ARBA" id="ARBA00012929"/>
    </source>
</evidence>
<gene>
    <name evidence="8" type="ORF">HDF15_000878</name>
</gene>
<dbReference type="SUPFAM" id="SSF51735">
    <property type="entry name" value="NAD(P)-binding Rossmann-fold domains"/>
    <property type="match status" value="1"/>
</dbReference>
<dbReference type="InterPro" id="IPR029903">
    <property type="entry name" value="RmlD-like-bd"/>
</dbReference>
<keyword evidence="6" id="KW-0521">NADP</keyword>
<dbReference type="PANTHER" id="PTHR10491">
    <property type="entry name" value="DTDP-4-DEHYDRORHAMNOSE REDUCTASE"/>
    <property type="match status" value="1"/>
</dbReference>
<evidence type="ECO:0000313" key="9">
    <source>
        <dbReference type="Proteomes" id="UP000584867"/>
    </source>
</evidence>
<dbReference type="CDD" id="cd05254">
    <property type="entry name" value="dTDP_HR_like_SDR_e"/>
    <property type="match status" value="1"/>
</dbReference>
<comment type="catalytic activity">
    <reaction evidence="5">
        <text>dTDP-beta-L-rhamnose + NADP(+) = dTDP-4-dehydro-beta-L-rhamnose + NADPH + H(+)</text>
        <dbReference type="Rhea" id="RHEA:21796"/>
        <dbReference type="ChEBI" id="CHEBI:15378"/>
        <dbReference type="ChEBI" id="CHEBI:57510"/>
        <dbReference type="ChEBI" id="CHEBI:57783"/>
        <dbReference type="ChEBI" id="CHEBI:58349"/>
        <dbReference type="ChEBI" id="CHEBI:62830"/>
        <dbReference type="EC" id="1.1.1.133"/>
    </reaction>
</comment>
<comment type="caution">
    <text evidence="8">The sequence shown here is derived from an EMBL/GenBank/DDBJ whole genome shotgun (WGS) entry which is preliminary data.</text>
</comment>
<dbReference type="Gene3D" id="3.40.50.720">
    <property type="entry name" value="NAD(P)-binding Rossmann-like Domain"/>
    <property type="match status" value="1"/>
</dbReference>
<evidence type="ECO:0000256" key="5">
    <source>
        <dbReference type="ARBA" id="ARBA00048200"/>
    </source>
</evidence>
<evidence type="ECO:0000256" key="2">
    <source>
        <dbReference type="ARBA" id="ARBA00010944"/>
    </source>
</evidence>
<accession>A0A7W7ZMP7</accession>
<reference evidence="8 9" key="1">
    <citation type="submission" date="2020-08" db="EMBL/GenBank/DDBJ databases">
        <title>Genomic Encyclopedia of Type Strains, Phase IV (KMG-V): Genome sequencing to study the core and pangenomes of soil and plant-associated prokaryotes.</title>
        <authorList>
            <person name="Whitman W."/>
        </authorList>
    </citation>
    <scope>NUCLEOTIDE SEQUENCE [LARGE SCALE GENOMIC DNA]</scope>
    <source>
        <strain evidence="8 9">X5P3</strain>
    </source>
</reference>
<evidence type="ECO:0000259" key="7">
    <source>
        <dbReference type="Pfam" id="PF04321"/>
    </source>
</evidence>
<dbReference type="InterPro" id="IPR005913">
    <property type="entry name" value="dTDP_dehydrorham_reduct"/>
</dbReference>
<evidence type="ECO:0000256" key="6">
    <source>
        <dbReference type="RuleBase" id="RU364082"/>
    </source>
</evidence>
<dbReference type="UniPathway" id="UPA00124"/>
<dbReference type="GO" id="GO:0019305">
    <property type="term" value="P:dTDP-rhamnose biosynthetic process"/>
    <property type="evidence" value="ECO:0007669"/>
    <property type="project" value="UniProtKB-UniPathway"/>
</dbReference>
<dbReference type="Gene3D" id="3.90.25.10">
    <property type="entry name" value="UDP-galactose 4-epimerase, domain 1"/>
    <property type="match status" value="1"/>
</dbReference>
<dbReference type="NCBIfam" id="TIGR01214">
    <property type="entry name" value="rmlD"/>
    <property type="match status" value="1"/>
</dbReference>
<dbReference type="AlphaFoldDB" id="A0A7W7ZMP7"/>
<sequence>MIDAPILLIGANGQVGSELLPMLNALGPVVAVTRAELDLTDAAAIRATVRQVKPRWIVNAAAYTAVDKAESDIQTAFAINGDAPGVLGEEAARIGAAVLHFSTDYVFAGDGTRPWCEDDPVNPLGVYGASKLAGEQALAASGAAHLTFRTSWVFGARGKNFLLTILKFAREREELRIVDDQYGAPTWSRTLARLATHTILRGEKDAATQGGTLVEAMQPLRGIYHACSAGCTTWFGFASEFVGLAQRARPEQAFARLAPVSSDAYPTPAKRPQNSRMNCEKLARTLEFELPTWQDSTAEVMAEWLSTVSE</sequence>